<organism evidence="1 2">
    <name type="scientific">Echinicola rosea</name>
    <dbReference type="NCBI Taxonomy" id="1807691"/>
    <lineage>
        <taxon>Bacteria</taxon>
        <taxon>Pseudomonadati</taxon>
        <taxon>Bacteroidota</taxon>
        <taxon>Cytophagia</taxon>
        <taxon>Cytophagales</taxon>
        <taxon>Cyclobacteriaceae</taxon>
        <taxon>Echinicola</taxon>
    </lineage>
</organism>
<dbReference type="Proteomes" id="UP000647339">
    <property type="component" value="Unassembled WGS sequence"/>
</dbReference>
<evidence type="ECO:0000313" key="2">
    <source>
        <dbReference type="Proteomes" id="UP000647339"/>
    </source>
</evidence>
<accession>A0ABQ1ULI4</accession>
<evidence type="ECO:0000313" key="1">
    <source>
        <dbReference type="EMBL" id="GGF21153.1"/>
    </source>
</evidence>
<proteinExistence type="predicted"/>
<reference evidence="2" key="1">
    <citation type="journal article" date="2019" name="Int. J. Syst. Evol. Microbiol.">
        <title>The Global Catalogue of Microorganisms (GCM) 10K type strain sequencing project: providing services to taxonomists for standard genome sequencing and annotation.</title>
        <authorList>
            <consortium name="The Broad Institute Genomics Platform"/>
            <consortium name="The Broad Institute Genome Sequencing Center for Infectious Disease"/>
            <person name="Wu L."/>
            <person name="Ma J."/>
        </authorList>
    </citation>
    <scope>NUCLEOTIDE SEQUENCE [LARGE SCALE GENOMIC DNA]</scope>
    <source>
        <strain evidence="2">CGMCC 1.15407</strain>
    </source>
</reference>
<gene>
    <name evidence="1" type="ORF">GCM10011339_06420</name>
</gene>
<sequence length="256" mass="29234">MSQGWDLESSVFENSREEQLFLNDPEPMDLLVALHASGEVETAQFDKVVKKLDKRSNRKDHTEWFLGEIFYKTHQYLLKEYVKHSSFNDALKTGLYDCVSGSAIYGLLLDRYGFDYEVIETDYHVFILIHGVNDKTYVFESTEPRAGFIKDQEAVAQYISVFDAAVVRGKAKQLAELGSVVSQFTEENTIYASISLRELAGLQYYNDAVHHFNNGDLLMTYKQLAKARAIYPSDRVTSLYEYISAVQDEGKKLAGR</sequence>
<protein>
    <submittedName>
        <fullName evidence="1">Uncharacterized protein</fullName>
    </submittedName>
</protein>
<keyword evidence="2" id="KW-1185">Reference proteome</keyword>
<name>A0ABQ1ULI4_9BACT</name>
<comment type="caution">
    <text evidence="1">The sequence shown here is derived from an EMBL/GenBank/DDBJ whole genome shotgun (WGS) entry which is preliminary data.</text>
</comment>
<dbReference type="EMBL" id="BMIU01000002">
    <property type="protein sequence ID" value="GGF21153.1"/>
    <property type="molecule type" value="Genomic_DNA"/>
</dbReference>